<sequence>MIDHDAAAEAWDRYRRGEANAFSRRIYVGRGPQTFEEVRRRYRLDPEFHATVDRYVQEFERLLAEVRRDQQDDAATQTYLTSETGKVYTMLAHAAGRLG</sequence>
<dbReference type="EMBL" id="CP136862">
    <property type="protein sequence ID" value="WOJ89887.1"/>
    <property type="molecule type" value="Genomic_DNA"/>
</dbReference>
<organism evidence="1 2">
    <name type="scientific">Methylocapsa polymorpha</name>
    <dbReference type="NCBI Taxonomy" id="3080828"/>
    <lineage>
        <taxon>Bacteria</taxon>
        <taxon>Pseudomonadati</taxon>
        <taxon>Pseudomonadota</taxon>
        <taxon>Alphaproteobacteria</taxon>
        <taxon>Hyphomicrobiales</taxon>
        <taxon>Beijerinckiaceae</taxon>
        <taxon>Methylocapsa</taxon>
    </lineage>
</organism>
<name>A0ABZ0HRF8_9HYPH</name>
<keyword evidence="2" id="KW-1185">Reference proteome</keyword>
<dbReference type="RefSeq" id="WP_407339333.1">
    <property type="nucleotide sequence ID" value="NZ_CP136862.1"/>
</dbReference>
<dbReference type="Proteomes" id="UP001626536">
    <property type="component" value="Chromosome"/>
</dbReference>
<reference evidence="1 2" key="1">
    <citation type="submission" date="2023-10" db="EMBL/GenBank/DDBJ databases">
        <title>Novel methanotroph of the genus Methylocapsa from a subarctic wetland.</title>
        <authorList>
            <person name="Belova S.E."/>
            <person name="Oshkin I.Y."/>
            <person name="Miroshnikov K."/>
            <person name="Dedysh S.N."/>
        </authorList>
    </citation>
    <scope>NUCLEOTIDE SEQUENCE [LARGE SCALE GENOMIC DNA]</scope>
    <source>
        <strain evidence="1 2">RX1</strain>
    </source>
</reference>
<protein>
    <submittedName>
        <fullName evidence="1">Uncharacterized protein</fullName>
    </submittedName>
</protein>
<gene>
    <name evidence="1" type="ORF">RZS28_00800</name>
</gene>
<evidence type="ECO:0000313" key="1">
    <source>
        <dbReference type="EMBL" id="WOJ89887.1"/>
    </source>
</evidence>
<proteinExistence type="predicted"/>
<accession>A0ABZ0HRF8</accession>
<evidence type="ECO:0000313" key="2">
    <source>
        <dbReference type="Proteomes" id="UP001626536"/>
    </source>
</evidence>